<feature type="transmembrane region" description="Helical" evidence="1">
    <location>
        <begin position="68"/>
        <end position="90"/>
    </location>
</feature>
<accession>A0A4Z1JD06</accession>
<dbReference type="AlphaFoldDB" id="A0A4Z1JD06"/>
<evidence type="ECO:0000313" key="4">
    <source>
        <dbReference type="Proteomes" id="UP000297452"/>
    </source>
</evidence>
<feature type="transmembrane region" description="Helical" evidence="1">
    <location>
        <begin position="204"/>
        <end position="228"/>
    </location>
</feature>
<keyword evidence="1" id="KW-0472">Membrane</keyword>
<feature type="transmembrane region" description="Helical" evidence="1">
    <location>
        <begin position="132"/>
        <end position="152"/>
    </location>
</feature>
<feature type="transmembrane region" description="Helical" evidence="1">
    <location>
        <begin position="13"/>
        <end position="32"/>
    </location>
</feature>
<evidence type="ECO:0000259" key="2">
    <source>
        <dbReference type="Pfam" id="PF24800"/>
    </source>
</evidence>
<dbReference type="OrthoDB" id="2560628at2759"/>
<dbReference type="EMBL" id="PQXJ01000053">
    <property type="protein sequence ID" value="TGO66827.1"/>
    <property type="molecule type" value="Genomic_DNA"/>
</dbReference>
<protein>
    <recommendedName>
        <fullName evidence="2">DUF7702 domain-containing protein</fullName>
    </recommendedName>
</protein>
<keyword evidence="4" id="KW-1185">Reference proteome</keyword>
<feature type="transmembrane region" description="Helical" evidence="1">
    <location>
        <begin position="173"/>
        <end position="192"/>
    </location>
</feature>
<dbReference type="Pfam" id="PF24800">
    <property type="entry name" value="DUF7702"/>
    <property type="match status" value="2"/>
</dbReference>
<feature type="transmembrane region" description="Helical" evidence="1">
    <location>
        <begin position="240"/>
        <end position="264"/>
    </location>
</feature>
<evidence type="ECO:0000313" key="3">
    <source>
        <dbReference type="EMBL" id="TGO66827.1"/>
    </source>
</evidence>
<dbReference type="PANTHER" id="PTHR42109:SF2">
    <property type="entry name" value="INTEGRAL MEMBRANE PROTEIN"/>
    <property type="match status" value="1"/>
</dbReference>
<comment type="caution">
    <text evidence="3">The sequence shown here is derived from an EMBL/GenBank/DDBJ whole genome shotgun (WGS) entry which is preliminary data.</text>
</comment>
<sequence>MVSTEKRIAYAEIIAYAIALPMAIFVIFSQSFKKKLGWVYIGLFSVVRIAGAMFELRSIHNPANTSDAKWSIILQSVGLSPLFMATYGLLSRTNGSTDIVSGYAKAGTLFEMQNGGYYKPITSTSGSLRSRFIHLMHIPTLIALALCIVGGTRQFDGTSSKISSGRNLTRVGIAIYVGVFIIQISLVIITFKDYYKIPTGHGRMFWAVVIANPFLAVRLIYSVLAAFTSIKSFSVIDGSALVRFFVASIEEFTVVALCLLAGLMTPTLNT</sequence>
<organism evidence="3 4">
    <name type="scientific">Botryotinia narcissicola</name>
    <dbReference type="NCBI Taxonomy" id="278944"/>
    <lineage>
        <taxon>Eukaryota</taxon>
        <taxon>Fungi</taxon>
        <taxon>Dikarya</taxon>
        <taxon>Ascomycota</taxon>
        <taxon>Pezizomycotina</taxon>
        <taxon>Leotiomycetes</taxon>
        <taxon>Helotiales</taxon>
        <taxon>Sclerotiniaceae</taxon>
        <taxon>Botryotinia</taxon>
    </lineage>
</organism>
<feature type="domain" description="DUF7702" evidence="2">
    <location>
        <begin position="3"/>
        <end position="97"/>
    </location>
</feature>
<name>A0A4Z1JD06_9HELO</name>
<feature type="transmembrane region" description="Helical" evidence="1">
    <location>
        <begin position="38"/>
        <end position="56"/>
    </location>
</feature>
<gene>
    <name evidence="3" type="ORF">BOTNAR_0053g00200</name>
</gene>
<keyword evidence="1" id="KW-0812">Transmembrane</keyword>
<proteinExistence type="predicted"/>
<dbReference type="PANTHER" id="PTHR42109">
    <property type="entry name" value="UNPLACED GENOMIC SCAFFOLD UM_SCAF_CONTIG_1.265, WHOLE GENOME SHOTGUN SEQUENCE"/>
    <property type="match status" value="1"/>
</dbReference>
<reference evidence="3 4" key="1">
    <citation type="submission" date="2017-12" db="EMBL/GenBank/DDBJ databases">
        <title>Comparative genomics of Botrytis spp.</title>
        <authorList>
            <person name="Valero-Jimenez C.A."/>
            <person name="Tapia P."/>
            <person name="Veloso J."/>
            <person name="Silva-Moreno E."/>
            <person name="Staats M."/>
            <person name="Valdes J.H."/>
            <person name="Van Kan J.A.L."/>
        </authorList>
    </citation>
    <scope>NUCLEOTIDE SEQUENCE [LARGE SCALE GENOMIC DNA]</scope>
    <source>
        <strain evidence="3 4">MUCL2120</strain>
    </source>
</reference>
<feature type="domain" description="DUF7702" evidence="2">
    <location>
        <begin position="124"/>
        <end position="264"/>
    </location>
</feature>
<dbReference type="Proteomes" id="UP000297452">
    <property type="component" value="Unassembled WGS sequence"/>
</dbReference>
<keyword evidence="1" id="KW-1133">Transmembrane helix</keyword>
<dbReference type="STRING" id="278944.A0A4Z1JD06"/>
<evidence type="ECO:0000256" key="1">
    <source>
        <dbReference type="SAM" id="Phobius"/>
    </source>
</evidence>
<dbReference type="InterPro" id="IPR056119">
    <property type="entry name" value="DUF7702"/>
</dbReference>